<feature type="repeat" description="PPR" evidence="2">
    <location>
        <begin position="284"/>
        <end position="318"/>
    </location>
</feature>
<dbReference type="InterPro" id="IPR011990">
    <property type="entry name" value="TPR-like_helical_dom_sf"/>
</dbReference>
<dbReference type="SUPFAM" id="SSF81901">
    <property type="entry name" value="HCP-like"/>
    <property type="match status" value="1"/>
</dbReference>
<dbReference type="EMBL" id="HBHW01032936">
    <property type="protein sequence ID" value="CAE0057362.1"/>
    <property type="molecule type" value="Transcribed_RNA"/>
</dbReference>
<evidence type="ECO:0000313" key="3">
    <source>
        <dbReference type="EMBL" id="CAE0057362.1"/>
    </source>
</evidence>
<dbReference type="InterPro" id="IPR002885">
    <property type="entry name" value="PPR_rpt"/>
</dbReference>
<evidence type="ECO:0008006" key="4">
    <source>
        <dbReference type="Google" id="ProtNLM"/>
    </source>
</evidence>
<feature type="repeat" description="PPR" evidence="2">
    <location>
        <begin position="249"/>
        <end position="283"/>
    </location>
</feature>
<dbReference type="PANTHER" id="PTHR47936">
    <property type="entry name" value="PPR_LONG DOMAIN-CONTAINING PROTEIN"/>
    <property type="match status" value="1"/>
</dbReference>
<evidence type="ECO:0000256" key="1">
    <source>
        <dbReference type="ARBA" id="ARBA00022737"/>
    </source>
</evidence>
<feature type="repeat" description="PPR" evidence="2">
    <location>
        <begin position="496"/>
        <end position="526"/>
    </location>
</feature>
<feature type="repeat" description="PPR" evidence="2">
    <location>
        <begin position="528"/>
        <end position="562"/>
    </location>
</feature>
<dbReference type="Pfam" id="PF01535">
    <property type="entry name" value="PPR"/>
    <property type="match status" value="2"/>
</dbReference>
<keyword evidence="1" id="KW-0677">Repeat</keyword>
<accession>A0A7S3A044</accession>
<feature type="repeat" description="PPR" evidence="2">
    <location>
        <begin position="391"/>
        <end position="425"/>
    </location>
</feature>
<dbReference type="Pfam" id="PF13812">
    <property type="entry name" value="PPR_3"/>
    <property type="match status" value="3"/>
</dbReference>
<dbReference type="NCBIfam" id="TIGR00756">
    <property type="entry name" value="PPR"/>
    <property type="match status" value="8"/>
</dbReference>
<proteinExistence type="predicted"/>
<feature type="repeat" description="PPR" evidence="2">
    <location>
        <begin position="598"/>
        <end position="632"/>
    </location>
</feature>
<gene>
    <name evidence="3" type="ORF">RMAR00112_LOCUS25411</name>
</gene>
<protein>
    <recommendedName>
        <fullName evidence="4">Pentacotripeptide-repeat region of PRORP domain-containing protein</fullName>
    </recommendedName>
</protein>
<feature type="repeat" description="PPR" evidence="2">
    <location>
        <begin position="426"/>
        <end position="460"/>
    </location>
</feature>
<dbReference type="AlphaFoldDB" id="A0A7S3A044"/>
<feature type="repeat" description="PPR" evidence="2">
    <location>
        <begin position="461"/>
        <end position="495"/>
    </location>
</feature>
<dbReference type="Pfam" id="PF13041">
    <property type="entry name" value="PPR_2"/>
    <property type="match status" value="1"/>
</dbReference>
<feature type="repeat" description="PPR" evidence="2">
    <location>
        <begin position="319"/>
        <end position="353"/>
    </location>
</feature>
<dbReference type="Pfam" id="PF12854">
    <property type="entry name" value="PPR_1"/>
    <property type="match status" value="1"/>
</dbReference>
<evidence type="ECO:0000256" key="2">
    <source>
        <dbReference type="PROSITE-ProRule" id="PRU00708"/>
    </source>
</evidence>
<dbReference type="PANTHER" id="PTHR47936:SF1">
    <property type="entry name" value="PENTATRICOPEPTIDE REPEAT-CONTAINING PROTEIN GUN1, CHLOROPLASTIC"/>
    <property type="match status" value="1"/>
</dbReference>
<dbReference type="PROSITE" id="PS51375">
    <property type="entry name" value="PPR"/>
    <property type="match status" value="11"/>
</dbReference>
<dbReference type="Gene3D" id="1.25.40.10">
    <property type="entry name" value="Tetratricopeptide repeat domain"/>
    <property type="match status" value="6"/>
</dbReference>
<feature type="repeat" description="PPR" evidence="2">
    <location>
        <begin position="356"/>
        <end position="390"/>
    </location>
</feature>
<organism evidence="3">
    <name type="scientific">Rhodosorus marinus</name>
    <dbReference type="NCBI Taxonomy" id="101924"/>
    <lineage>
        <taxon>Eukaryota</taxon>
        <taxon>Rhodophyta</taxon>
        <taxon>Stylonematophyceae</taxon>
        <taxon>Stylonematales</taxon>
        <taxon>Stylonemataceae</taxon>
        <taxon>Rhodosorus</taxon>
    </lineage>
</organism>
<feature type="repeat" description="PPR" evidence="2">
    <location>
        <begin position="563"/>
        <end position="597"/>
    </location>
</feature>
<reference evidence="3" key="1">
    <citation type="submission" date="2021-01" db="EMBL/GenBank/DDBJ databases">
        <authorList>
            <person name="Corre E."/>
            <person name="Pelletier E."/>
            <person name="Niang G."/>
            <person name="Scheremetjew M."/>
            <person name="Finn R."/>
            <person name="Kale V."/>
            <person name="Holt S."/>
            <person name="Cochrane G."/>
            <person name="Meng A."/>
            <person name="Brown T."/>
            <person name="Cohen L."/>
        </authorList>
    </citation>
    <scope>NUCLEOTIDE SEQUENCE</scope>
    <source>
        <strain evidence="3">CCMP 769</strain>
    </source>
</reference>
<sequence length="686" mass="77059">MTGFVAPNLVVSWSATGNDRICSFDRSRVVLSKYYVQYDRMEPDMDAPPISNVSTNEQVAFIFRLLKNGEVDYAKQRFVDRLRDKNLRLGTYSRLVTAFGSFDSVESAEKIHSLAKWRSDDPTNVLDNSLLKVYAKAGRLEDMLNAYGRIPQPTTACRCTVIKALGLDGRFLEAERYVVEDMNCMNTLLHVYAEHEESEALQRVLASIDRSGKLSRDVRTYNVLLSIQKDPAEAQRLVHEMSAAGLKPDVVSFTTLITLYGRRGESDLLLKTYVAMKDAGIRPNVSTLNSAVFSLARLDRMEDSEKILRETEALGVYPNTGTYNRLIKLYTDKGELRKARNLFEAMTTRNYKHTRDQYTYNSMLAGYAKESRVYACEKMFQRMVDSGVAPNEVTYHTMMDAHSRKGKPFAVRKYLRMMARDGFAPSSRALGSMCVAWARTGNIEGAKAVLREMTRLGLPPSQHGYAAIVKAHVSSNELAEALSVMEAMSRKGVTPNTVIYNTLLDGYSRGGMVGNAEALFSSMEVEPNVISFTTLMSAHVRGGNPQAAEGVFLRMLDANVAPNAKTYGVLLESCKRTRNYKGAQKVLKRMKQSKIRPTVVIYGTLIAMHVKRLDIEAALNVYKTMLEEGTSPNRICYLTLIYALLKAGRTEQANALYEEAISQKIDLPMHLYTDLNVTPRSRSRRR</sequence>
<name>A0A7S3A044_9RHOD</name>